<protein>
    <submittedName>
        <fullName evidence="1">Uncharacterized protein</fullName>
    </submittedName>
</protein>
<reference evidence="1 2" key="1">
    <citation type="submission" date="2014-04" db="EMBL/GenBank/DDBJ databases">
        <authorList>
            <consortium name="DOE Joint Genome Institute"/>
            <person name="Kuo A."/>
            <person name="Kohler A."/>
            <person name="Costa M.D."/>
            <person name="Nagy L.G."/>
            <person name="Floudas D."/>
            <person name="Copeland A."/>
            <person name="Barry K.W."/>
            <person name="Cichocki N."/>
            <person name="Veneault-Fourrey C."/>
            <person name="LaButti K."/>
            <person name="Lindquist E.A."/>
            <person name="Lipzen A."/>
            <person name="Lundell T."/>
            <person name="Morin E."/>
            <person name="Murat C."/>
            <person name="Sun H."/>
            <person name="Tunlid A."/>
            <person name="Henrissat B."/>
            <person name="Grigoriev I.V."/>
            <person name="Hibbett D.S."/>
            <person name="Martin F."/>
            <person name="Nordberg H.P."/>
            <person name="Cantor M.N."/>
            <person name="Hua S.X."/>
        </authorList>
    </citation>
    <scope>NUCLEOTIDE SEQUENCE [LARGE SCALE GENOMIC DNA]</scope>
    <source>
        <strain evidence="1 2">Marx 270</strain>
    </source>
</reference>
<accession>A0A0C3PES7</accession>
<proteinExistence type="predicted"/>
<name>A0A0C3PES7_PISTI</name>
<sequence>MVFYHIMCIDDAQIQTAIGSTHVRHRIDQTVASLPSAWVRLISQIYMYGYVCASAPIRNSAARRWRNHPLNHENKLYISNTRRASRSSKIPKIVPEPKYMCCHDGKSWSDDMILGRTSCAASALYRIYARTIIHAHHTSIVLPTKVKKEGDFYFYF</sequence>
<dbReference type="AlphaFoldDB" id="A0A0C3PES7"/>
<keyword evidence="2" id="KW-1185">Reference proteome</keyword>
<evidence type="ECO:0000313" key="2">
    <source>
        <dbReference type="Proteomes" id="UP000054217"/>
    </source>
</evidence>
<gene>
    <name evidence="1" type="ORF">M404DRAFT_999001</name>
</gene>
<reference evidence="2" key="2">
    <citation type="submission" date="2015-01" db="EMBL/GenBank/DDBJ databases">
        <title>Evolutionary Origins and Diversification of the Mycorrhizal Mutualists.</title>
        <authorList>
            <consortium name="DOE Joint Genome Institute"/>
            <consortium name="Mycorrhizal Genomics Consortium"/>
            <person name="Kohler A."/>
            <person name="Kuo A."/>
            <person name="Nagy L.G."/>
            <person name="Floudas D."/>
            <person name="Copeland A."/>
            <person name="Barry K.W."/>
            <person name="Cichocki N."/>
            <person name="Veneault-Fourrey C."/>
            <person name="LaButti K."/>
            <person name="Lindquist E.A."/>
            <person name="Lipzen A."/>
            <person name="Lundell T."/>
            <person name="Morin E."/>
            <person name="Murat C."/>
            <person name="Riley R."/>
            <person name="Ohm R."/>
            <person name="Sun H."/>
            <person name="Tunlid A."/>
            <person name="Henrissat B."/>
            <person name="Grigoriev I.V."/>
            <person name="Hibbett D.S."/>
            <person name="Martin F."/>
        </authorList>
    </citation>
    <scope>NUCLEOTIDE SEQUENCE [LARGE SCALE GENOMIC DNA]</scope>
    <source>
        <strain evidence="2">Marx 270</strain>
    </source>
</reference>
<dbReference type="EMBL" id="KN831963">
    <property type="protein sequence ID" value="KIO06359.1"/>
    <property type="molecule type" value="Genomic_DNA"/>
</dbReference>
<organism evidence="1 2">
    <name type="scientific">Pisolithus tinctorius Marx 270</name>
    <dbReference type="NCBI Taxonomy" id="870435"/>
    <lineage>
        <taxon>Eukaryota</taxon>
        <taxon>Fungi</taxon>
        <taxon>Dikarya</taxon>
        <taxon>Basidiomycota</taxon>
        <taxon>Agaricomycotina</taxon>
        <taxon>Agaricomycetes</taxon>
        <taxon>Agaricomycetidae</taxon>
        <taxon>Boletales</taxon>
        <taxon>Sclerodermatineae</taxon>
        <taxon>Pisolithaceae</taxon>
        <taxon>Pisolithus</taxon>
    </lineage>
</organism>
<dbReference type="HOGENOM" id="CLU_1687394_0_0_1"/>
<dbReference type="Proteomes" id="UP000054217">
    <property type="component" value="Unassembled WGS sequence"/>
</dbReference>
<evidence type="ECO:0000313" key="1">
    <source>
        <dbReference type="EMBL" id="KIO06359.1"/>
    </source>
</evidence>
<dbReference type="InParanoid" id="A0A0C3PES7"/>